<protein>
    <submittedName>
        <fullName evidence="1">Uncharacterized protein</fullName>
    </submittedName>
</protein>
<proteinExistence type="predicted"/>
<gene>
    <name evidence="1" type="ordered locus">Tmz1t_1610</name>
</gene>
<accession>C4ZJI3</accession>
<dbReference type="RefSeq" id="WP_012585101.1">
    <property type="nucleotide sequence ID" value="NC_011662.2"/>
</dbReference>
<name>C4ZJI3_THASP</name>
<evidence type="ECO:0000313" key="2">
    <source>
        <dbReference type="Proteomes" id="UP000002186"/>
    </source>
</evidence>
<keyword evidence="2" id="KW-1185">Reference proteome</keyword>
<dbReference type="AlphaFoldDB" id="C4ZJI3"/>
<dbReference type="STRING" id="85643.Tmz1t_1610"/>
<dbReference type="KEGG" id="tmz:Tmz1t_1610"/>
<organism evidence="1 2">
    <name type="scientific">Thauera aminoaromatica</name>
    <dbReference type="NCBI Taxonomy" id="164330"/>
    <lineage>
        <taxon>Bacteria</taxon>
        <taxon>Pseudomonadati</taxon>
        <taxon>Pseudomonadota</taxon>
        <taxon>Betaproteobacteria</taxon>
        <taxon>Rhodocyclales</taxon>
        <taxon>Zoogloeaceae</taxon>
        <taxon>Thauera</taxon>
    </lineage>
</organism>
<sequence length="42" mass="4454">MRKGLLRLALVVLGALALGLLFAAYQQPALLLDFGNLILLCG</sequence>
<evidence type="ECO:0000313" key="1">
    <source>
        <dbReference type="EMBL" id="ACK54365.1"/>
    </source>
</evidence>
<reference evidence="2" key="1">
    <citation type="submission" date="2009-05" db="EMBL/GenBank/DDBJ databases">
        <title>Complete sequence of chromosome of Thauera sp. MZ1T.</title>
        <authorList>
            <consortium name="US DOE Joint Genome Institute"/>
            <person name="Lucas S."/>
            <person name="Copeland A."/>
            <person name="Lapidus A."/>
            <person name="Glavina del Rio T."/>
            <person name="Dalin E."/>
            <person name="Tice H."/>
            <person name="Bruce D."/>
            <person name="Goodwin L."/>
            <person name="Pitluck S."/>
            <person name="Sims D."/>
            <person name="Brettin T."/>
            <person name="Detter J.C."/>
            <person name="Han C."/>
            <person name="Larimer F."/>
            <person name="Land M."/>
            <person name="Hauser L."/>
            <person name="Kyrpides N."/>
            <person name="Mikhailova N."/>
            <person name="Sayler G.S."/>
        </authorList>
    </citation>
    <scope>NUCLEOTIDE SEQUENCE [LARGE SCALE GENOMIC DNA]</scope>
    <source>
        <strain evidence="2">MZ1T</strain>
    </source>
</reference>
<dbReference type="EMBL" id="CP001281">
    <property type="protein sequence ID" value="ACK54365.1"/>
    <property type="molecule type" value="Genomic_DNA"/>
</dbReference>
<reference evidence="1 2" key="2">
    <citation type="journal article" date="2012" name="Stand. Genomic Sci.">
        <title>Complete genome sequence of Thauera aminoaromatica strain MZ1T.</title>
        <authorList>
            <person name="Jiang K."/>
            <person name="Sanseverino J."/>
            <person name="Chauhan A."/>
            <person name="Lucas S."/>
            <person name="Copeland A."/>
            <person name="Lapidus A."/>
            <person name="Del Rio T.G."/>
            <person name="Dalin E."/>
            <person name="Tice H."/>
            <person name="Bruce D."/>
            <person name="Goodwin L."/>
            <person name="Pitluck S."/>
            <person name="Sims D."/>
            <person name="Brettin T."/>
            <person name="Detter J.C."/>
            <person name="Han C."/>
            <person name="Chang Y.J."/>
            <person name="Larimer F."/>
            <person name="Land M."/>
            <person name="Hauser L."/>
            <person name="Kyrpides N.C."/>
            <person name="Mikhailova N."/>
            <person name="Moser S."/>
            <person name="Jegier P."/>
            <person name="Close D."/>
            <person name="Debruyn J.M."/>
            <person name="Wang Y."/>
            <person name="Layton A.C."/>
            <person name="Allen M.S."/>
            <person name="Sayler G.S."/>
        </authorList>
    </citation>
    <scope>NUCLEOTIDE SEQUENCE [LARGE SCALE GENOMIC DNA]</scope>
    <source>
        <strain evidence="1 2">MZ1T</strain>
    </source>
</reference>
<dbReference type="HOGENOM" id="CLU_3259063_0_0_4"/>
<dbReference type="Proteomes" id="UP000002186">
    <property type="component" value="Chromosome"/>
</dbReference>